<evidence type="ECO:0000313" key="2">
    <source>
        <dbReference type="EMBL" id="RMZ67043.1"/>
    </source>
</evidence>
<protein>
    <submittedName>
        <fullName evidence="2">Nuclear rna binding</fullName>
    </submittedName>
</protein>
<feature type="compositionally biased region" description="Low complexity" evidence="1">
    <location>
        <begin position="78"/>
        <end position="93"/>
    </location>
</feature>
<evidence type="ECO:0000313" key="3">
    <source>
        <dbReference type="Proteomes" id="UP000265663"/>
    </source>
</evidence>
<sequence length="464" mass="50369">MPITRATTLAMSEDTEDTAVPRISRFREHTNTTSSIHAPPEELWKDVGIEDLIDQFNEENARPAPLRKTSAQQAARYSRSQTGSRSPSGTSTPKRFGTHLITGTATPATAAAMATIPTEGTYARLRSALTTMFGGVLGKRKAGQADAEREKDLHQQLLDERKTAAEAAYHEAKNLGLLPTPKVYIRPAMAARQQQQHQQKYGTPAHPLPAVKMQLRLTAAVAEAATPNRTPRTPGLYRTPSKKDLQKQKKLSKRVSDLEFKLASARKELQTVLYKDMSPRPNINQPKLIAAPPTPDVSQSEPEDAASPTPTNDDNTRMSSVEPAGGPCSSTIGKITKKRKATTHDSDAEYKPVPTDSEADVDLVSGGGGGLTSASENEASTTPARSIKRLKNSASRRNLKRHSSRIQSKFSRSSMRGHSEEPIRVVPDGVGVPEVPSIPVEMEGKGQRVVVRDDGFGGFADEIF</sequence>
<proteinExistence type="predicted"/>
<feature type="region of interest" description="Disordered" evidence="1">
    <location>
        <begin position="1"/>
        <end position="42"/>
    </location>
</feature>
<dbReference type="OrthoDB" id="5226996at2759"/>
<reference evidence="2 3" key="1">
    <citation type="journal article" date="2014" name="PLoS ONE">
        <title>De novo Genome Assembly of the Fungal Plant Pathogen Pyrenophora semeniperda.</title>
        <authorList>
            <person name="Soliai M.M."/>
            <person name="Meyer S.E."/>
            <person name="Udall J.A."/>
            <person name="Elzinga D.E."/>
            <person name="Hermansen R.A."/>
            <person name="Bodily P.M."/>
            <person name="Hart A.A."/>
            <person name="Coleman C.E."/>
        </authorList>
    </citation>
    <scope>NUCLEOTIDE SEQUENCE [LARGE SCALE GENOMIC DNA]</scope>
    <source>
        <strain evidence="2 3">CCB06</strain>
        <tissue evidence="2">Mycelium</tissue>
    </source>
</reference>
<feature type="region of interest" description="Disordered" evidence="1">
    <location>
        <begin position="276"/>
        <end position="432"/>
    </location>
</feature>
<feature type="region of interest" description="Disordered" evidence="1">
    <location>
        <begin position="223"/>
        <end position="253"/>
    </location>
</feature>
<dbReference type="AlphaFoldDB" id="A0A3M7LXS4"/>
<dbReference type="EMBL" id="KE747810">
    <property type="protein sequence ID" value="RMZ67043.1"/>
    <property type="molecule type" value="Genomic_DNA"/>
</dbReference>
<feature type="compositionally biased region" description="Low complexity" evidence="1">
    <location>
        <begin position="405"/>
        <end position="414"/>
    </location>
</feature>
<dbReference type="Proteomes" id="UP000265663">
    <property type="component" value="Unassembled WGS sequence"/>
</dbReference>
<name>A0A3M7LXS4_9PLEO</name>
<keyword evidence="3" id="KW-1185">Reference proteome</keyword>
<feature type="compositionally biased region" description="Polar residues" evidence="1">
    <location>
        <begin position="308"/>
        <end position="319"/>
    </location>
</feature>
<accession>A0A3M7LXS4</accession>
<feature type="compositionally biased region" description="Polar residues" evidence="1">
    <location>
        <begin position="372"/>
        <end position="384"/>
    </location>
</feature>
<evidence type="ECO:0000256" key="1">
    <source>
        <dbReference type="SAM" id="MobiDB-lite"/>
    </source>
</evidence>
<feature type="compositionally biased region" description="Polar residues" evidence="1">
    <location>
        <begin position="1"/>
        <end position="10"/>
    </location>
</feature>
<organism evidence="2 3">
    <name type="scientific">Pyrenophora seminiperda CCB06</name>
    <dbReference type="NCBI Taxonomy" id="1302712"/>
    <lineage>
        <taxon>Eukaryota</taxon>
        <taxon>Fungi</taxon>
        <taxon>Dikarya</taxon>
        <taxon>Ascomycota</taxon>
        <taxon>Pezizomycotina</taxon>
        <taxon>Dothideomycetes</taxon>
        <taxon>Pleosporomycetidae</taxon>
        <taxon>Pleosporales</taxon>
        <taxon>Pleosporineae</taxon>
        <taxon>Pleosporaceae</taxon>
        <taxon>Pyrenophora</taxon>
    </lineage>
</organism>
<gene>
    <name evidence="2" type="ORF">GMOD_00000913</name>
</gene>
<feature type="region of interest" description="Disordered" evidence="1">
    <location>
        <begin position="57"/>
        <end position="98"/>
    </location>
</feature>